<evidence type="ECO:0000313" key="2">
    <source>
        <dbReference type="Proteomes" id="UP000749559"/>
    </source>
</evidence>
<protein>
    <submittedName>
        <fullName evidence="1">Uncharacterized protein</fullName>
    </submittedName>
</protein>
<organism evidence="1 2">
    <name type="scientific">Owenia fusiformis</name>
    <name type="common">Polychaete worm</name>
    <dbReference type="NCBI Taxonomy" id="6347"/>
    <lineage>
        <taxon>Eukaryota</taxon>
        <taxon>Metazoa</taxon>
        <taxon>Spiralia</taxon>
        <taxon>Lophotrochozoa</taxon>
        <taxon>Annelida</taxon>
        <taxon>Polychaeta</taxon>
        <taxon>Sedentaria</taxon>
        <taxon>Canalipalpata</taxon>
        <taxon>Sabellida</taxon>
        <taxon>Oweniida</taxon>
        <taxon>Oweniidae</taxon>
        <taxon>Owenia</taxon>
    </lineage>
</organism>
<proteinExistence type="predicted"/>
<evidence type="ECO:0000313" key="1">
    <source>
        <dbReference type="EMBL" id="CAH1785459.1"/>
    </source>
</evidence>
<sequence length="266" mass="31517">MEFTTKWNTTSFVKRCWFCKSTNHNKRQCELFKNARYFCSKCQIYGHRDRDHQEFPTIQQNFVKSTKSASTQTKLLKSNERPKQHNKSCQTATVNMNIYKFNMDNYKRIESELFGQKNGNRIYKERIMELESQKVKILADIKAQDRQIQELQGDLQEYSDRSNRDDQTISKLKSDLTDSEASLDILTITCDKHLNTIIDIRNQLKEQSKTMEIYKTVMKTHQQEKLDQIITRLGSTESTTIWKQLGEHLFWKGKTPIHHKAMIFDV</sequence>
<dbReference type="OrthoDB" id="1028014at2759"/>
<name>A0A8J1Y223_OWEFU</name>
<accession>A0A8J1Y223</accession>
<dbReference type="Proteomes" id="UP000749559">
    <property type="component" value="Unassembled WGS sequence"/>
</dbReference>
<reference evidence="1" key="1">
    <citation type="submission" date="2022-03" db="EMBL/GenBank/DDBJ databases">
        <authorList>
            <person name="Martin C."/>
        </authorList>
    </citation>
    <scope>NUCLEOTIDE SEQUENCE</scope>
</reference>
<comment type="caution">
    <text evidence="1">The sequence shown here is derived from an EMBL/GenBank/DDBJ whole genome shotgun (WGS) entry which is preliminary data.</text>
</comment>
<dbReference type="AlphaFoldDB" id="A0A8J1Y223"/>
<gene>
    <name evidence="1" type="ORF">OFUS_LOCUS11510</name>
</gene>
<keyword evidence="2" id="KW-1185">Reference proteome</keyword>
<dbReference type="EMBL" id="CAIIXF020000006">
    <property type="protein sequence ID" value="CAH1785459.1"/>
    <property type="molecule type" value="Genomic_DNA"/>
</dbReference>